<name>A0A2K0TW78_TRIHA</name>
<dbReference type="Proteomes" id="UP000236290">
    <property type="component" value="Unassembled WGS sequence"/>
</dbReference>
<comment type="caution">
    <text evidence="1">The sequence shown here is derived from an EMBL/GenBank/DDBJ whole genome shotgun (WGS) entry which is preliminary data.</text>
</comment>
<dbReference type="AlphaFoldDB" id="A0A2K0TW78"/>
<sequence length="60" mass="6988">MFWDGHLHVDLHPFILLVIPNNLVGVEFRVIGRQEICDFPIIREAVYVDKNRSLTIVNNT</sequence>
<organism evidence="1 2">
    <name type="scientific">Trichoderma harzianum</name>
    <name type="common">Hypocrea lixii</name>
    <dbReference type="NCBI Taxonomy" id="5544"/>
    <lineage>
        <taxon>Eukaryota</taxon>
        <taxon>Fungi</taxon>
        <taxon>Dikarya</taxon>
        <taxon>Ascomycota</taxon>
        <taxon>Pezizomycotina</taxon>
        <taxon>Sordariomycetes</taxon>
        <taxon>Hypocreomycetidae</taxon>
        <taxon>Hypocreales</taxon>
        <taxon>Hypocreaceae</taxon>
        <taxon>Trichoderma</taxon>
    </lineage>
</organism>
<accession>A0A2K0TW78</accession>
<reference evidence="1 2" key="1">
    <citation type="submission" date="2017-02" db="EMBL/GenBank/DDBJ databases">
        <title>Genomes of Trichoderma spp. with biocontrol activity.</title>
        <authorList>
            <person name="Gardiner D."/>
            <person name="Kazan K."/>
            <person name="Vos C."/>
            <person name="Harvey P."/>
        </authorList>
    </citation>
    <scope>NUCLEOTIDE SEQUENCE [LARGE SCALE GENOMIC DNA]</scope>
    <source>
        <strain evidence="1 2">Tr1</strain>
    </source>
</reference>
<evidence type="ECO:0000313" key="1">
    <source>
        <dbReference type="EMBL" id="PNP49784.1"/>
    </source>
</evidence>
<dbReference type="EMBL" id="MTYI01000174">
    <property type="protein sequence ID" value="PNP49784.1"/>
    <property type="molecule type" value="Genomic_DNA"/>
</dbReference>
<gene>
    <name evidence="1" type="ORF">THARTR1_09552</name>
</gene>
<proteinExistence type="predicted"/>
<evidence type="ECO:0000313" key="2">
    <source>
        <dbReference type="Proteomes" id="UP000236290"/>
    </source>
</evidence>
<protein>
    <submittedName>
        <fullName evidence="1">Uncharacterized protein</fullName>
    </submittedName>
</protein>